<sequence length="158" mass="16948">MPKAATQRIAAGMHTVTPHLVVDGAAEAIEFYKQAFGAVEEMRLPGPGGRLMHGCVRIGDSKVFLVDENPEWKCLGPKLLKGTPVTIHLSVEDADKTYAQAVAAGATPVMPVGDAFWGDRYGIVADPFGHNWSIAHHQFDVTPEELMEAMKGACGPQP</sequence>
<dbReference type="InterPro" id="IPR029068">
    <property type="entry name" value="Glyas_Bleomycin-R_OHBP_Dase"/>
</dbReference>
<keyword evidence="3" id="KW-1185">Reference proteome</keyword>
<accession>A0A517YGH8</accession>
<dbReference type="EMBL" id="CP036274">
    <property type="protein sequence ID" value="QDU29335.1"/>
    <property type="molecule type" value="Genomic_DNA"/>
</dbReference>
<evidence type="ECO:0000259" key="1">
    <source>
        <dbReference type="PROSITE" id="PS51819"/>
    </source>
</evidence>
<dbReference type="Proteomes" id="UP000315017">
    <property type="component" value="Chromosome"/>
</dbReference>
<dbReference type="RefSeq" id="WP_238397459.1">
    <property type="nucleotide sequence ID" value="NZ_CP036274.1"/>
</dbReference>
<proteinExistence type="predicted"/>
<dbReference type="PANTHER" id="PTHR34109">
    <property type="entry name" value="BNAUNNG04460D PROTEIN-RELATED"/>
    <property type="match status" value="1"/>
</dbReference>
<dbReference type="AlphaFoldDB" id="A0A517YGH8"/>
<dbReference type="Gene3D" id="3.30.720.120">
    <property type="match status" value="1"/>
</dbReference>
<dbReference type="KEGG" id="aagg:ETAA8_44440"/>
<organism evidence="2 3">
    <name type="scientific">Anatilimnocola aggregata</name>
    <dbReference type="NCBI Taxonomy" id="2528021"/>
    <lineage>
        <taxon>Bacteria</taxon>
        <taxon>Pseudomonadati</taxon>
        <taxon>Planctomycetota</taxon>
        <taxon>Planctomycetia</taxon>
        <taxon>Pirellulales</taxon>
        <taxon>Pirellulaceae</taxon>
        <taxon>Anatilimnocola</taxon>
    </lineage>
</organism>
<dbReference type="CDD" id="cd07246">
    <property type="entry name" value="VOC_like"/>
    <property type="match status" value="1"/>
</dbReference>
<gene>
    <name evidence="2" type="ORF">ETAA8_44440</name>
</gene>
<protein>
    <submittedName>
        <fullName evidence="2">Glyoxalase-like domain protein</fullName>
    </submittedName>
</protein>
<evidence type="ECO:0000313" key="2">
    <source>
        <dbReference type="EMBL" id="QDU29335.1"/>
    </source>
</evidence>
<evidence type="ECO:0000313" key="3">
    <source>
        <dbReference type="Proteomes" id="UP000315017"/>
    </source>
</evidence>
<dbReference type="PROSITE" id="PS51819">
    <property type="entry name" value="VOC"/>
    <property type="match status" value="1"/>
</dbReference>
<dbReference type="SUPFAM" id="SSF54593">
    <property type="entry name" value="Glyoxalase/Bleomycin resistance protein/Dihydroxybiphenyl dioxygenase"/>
    <property type="match status" value="1"/>
</dbReference>
<dbReference type="Gene3D" id="3.30.720.110">
    <property type="match status" value="1"/>
</dbReference>
<name>A0A517YGH8_9BACT</name>
<dbReference type="PANTHER" id="PTHR34109:SF1">
    <property type="entry name" value="VOC DOMAIN-CONTAINING PROTEIN"/>
    <property type="match status" value="1"/>
</dbReference>
<dbReference type="InterPro" id="IPR037523">
    <property type="entry name" value="VOC_core"/>
</dbReference>
<feature type="domain" description="VOC" evidence="1">
    <location>
        <begin position="12"/>
        <end position="137"/>
    </location>
</feature>
<reference evidence="2 3" key="1">
    <citation type="submission" date="2019-02" db="EMBL/GenBank/DDBJ databases">
        <title>Deep-cultivation of Planctomycetes and their phenomic and genomic characterization uncovers novel biology.</title>
        <authorList>
            <person name="Wiegand S."/>
            <person name="Jogler M."/>
            <person name="Boedeker C."/>
            <person name="Pinto D."/>
            <person name="Vollmers J."/>
            <person name="Rivas-Marin E."/>
            <person name="Kohn T."/>
            <person name="Peeters S.H."/>
            <person name="Heuer A."/>
            <person name="Rast P."/>
            <person name="Oberbeckmann S."/>
            <person name="Bunk B."/>
            <person name="Jeske O."/>
            <person name="Meyerdierks A."/>
            <person name="Storesund J.E."/>
            <person name="Kallscheuer N."/>
            <person name="Luecker S."/>
            <person name="Lage O.M."/>
            <person name="Pohl T."/>
            <person name="Merkel B.J."/>
            <person name="Hornburger P."/>
            <person name="Mueller R.-W."/>
            <person name="Bruemmer F."/>
            <person name="Labrenz M."/>
            <person name="Spormann A.M."/>
            <person name="Op den Camp H."/>
            <person name="Overmann J."/>
            <person name="Amann R."/>
            <person name="Jetten M.S.M."/>
            <person name="Mascher T."/>
            <person name="Medema M.H."/>
            <person name="Devos D.P."/>
            <person name="Kaster A.-K."/>
            <person name="Ovreas L."/>
            <person name="Rohde M."/>
            <person name="Galperin M.Y."/>
            <person name="Jogler C."/>
        </authorList>
    </citation>
    <scope>NUCLEOTIDE SEQUENCE [LARGE SCALE GENOMIC DNA]</scope>
    <source>
        <strain evidence="2 3">ETA_A8</strain>
    </source>
</reference>
<dbReference type="InterPro" id="IPR004360">
    <property type="entry name" value="Glyas_Fos-R_dOase_dom"/>
</dbReference>
<dbReference type="Pfam" id="PF00903">
    <property type="entry name" value="Glyoxalase"/>
    <property type="match status" value="1"/>
</dbReference>